<dbReference type="AlphaFoldDB" id="A0A411X137"/>
<feature type="compositionally biased region" description="Basic and acidic residues" evidence="1">
    <location>
        <begin position="87"/>
        <end position="99"/>
    </location>
</feature>
<proteinExistence type="predicted"/>
<gene>
    <name evidence="4" type="ORF">EYF70_18905</name>
    <name evidence="3" type="ORF">GCM10007387_58540</name>
</gene>
<evidence type="ECO:0000313" key="3">
    <source>
        <dbReference type="EMBL" id="GGY68686.1"/>
    </source>
</evidence>
<evidence type="ECO:0000313" key="4">
    <source>
        <dbReference type="EMBL" id="QBI02683.1"/>
    </source>
</evidence>
<sequence length="99" mass="10382">MAHHFNAPLRTLLALAWWFGAASAMAANPLGFAVAAAPSMFVLAVAEAAPDSADGKAVKAVEPRQPPPETPAPVARSSRQAASQPVPEERVDDRKVSLR</sequence>
<evidence type="ECO:0000256" key="1">
    <source>
        <dbReference type="SAM" id="MobiDB-lite"/>
    </source>
</evidence>
<name>A0A411X137_9BURK</name>
<protein>
    <submittedName>
        <fullName evidence="3">Uncharacterized protein</fullName>
    </submittedName>
</protein>
<organism evidence="3 6">
    <name type="scientific">Pseudoduganella albidiflava</name>
    <dbReference type="NCBI Taxonomy" id="321983"/>
    <lineage>
        <taxon>Bacteria</taxon>
        <taxon>Pseudomonadati</taxon>
        <taxon>Pseudomonadota</taxon>
        <taxon>Betaproteobacteria</taxon>
        <taxon>Burkholderiales</taxon>
        <taxon>Oxalobacteraceae</taxon>
        <taxon>Telluria group</taxon>
        <taxon>Pseudoduganella</taxon>
    </lineage>
</organism>
<accession>A0A411X137</accession>
<evidence type="ECO:0000313" key="5">
    <source>
        <dbReference type="Proteomes" id="UP000292307"/>
    </source>
</evidence>
<dbReference type="EMBL" id="BMWV01000024">
    <property type="protein sequence ID" value="GGY68686.1"/>
    <property type="molecule type" value="Genomic_DNA"/>
</dbReference>
<keyword evidence="5" id="KW-1185">Reference proteome</keyword>
<dbReference type="Proteomes" id="UP000628442">
    <property type="component" value="Unassembled WGS sequence"/>
</dbReference>
<feature type="chain" id="PRO_5043825965" evidence="2">
    <location>
        <begin position="27"/>
        <end position="99"/>
    </location>
</feature>
<feature type="compositionally biased region" description="Basic and acidic residues" evidence="1">
    <location>
        <begin position="53"/>
        <end position="62"/>
    </location>
</feature>
<dbReference type="EMBL" id="CP036401">
    <property type="protein sequence ID" value="QBI02683.1"/>
    <property type="molecule type" value="Genomic_DNA"/>
</dbReference>
<reference evidence="4 5" key="2">
    <citation type="submission" date="2019-02" db="EMBL/GenBank/DDBJ databases">
        <title>Draft Genome Sequences of Six Type Strains of the Genus Massilia.</title>
        <authorList>
            <person name="Miess H."/>
            <person name="Frediansyhah A."/>
            <person name="Gross H."/>
        </authorList>
    </citation>
    <scope>NUCLEOTIDE SEQUENCE [LARGE SCALE GENOMIC DNA]</scope>
    <source>
        <strain evidence="4 5">DSM 17472</strain>
    </source>
</reference>
<dbReference type="RefSeq" id="WP_131146794.1">
    <property type="nucleotide sequence ID" value="NZ_BMWV01000024.1"/>
</dbReference>
<feature type="signal peptide" evidence="2">
    <location>
        <begin position="1"/>
        <end position="26"/>
    </location>
</feature>
<evidence type="ECO:0000256" key="2">
    <source>
        <dbReference type="SAM" id="SignalP"/>
    </source>
</evidence>
<reference evidence="3" key="3">
    <citation type="submission" date="2022-12" db="EMBL/GenBank/DDBJ databases">
        <authorList>
            <person name="Sun Q."/>
            <person name="Kim S."/>
        </authorList>
    </citation>
    <scope>NUCLEOTIDE SEQUENCE</scope>
    <source>
        <strain evidence="3">KCTC 12343</strain>
    </source>
</reference>
<reference evidence="3" key="1">
    <citation type="journal article" date="2014" name="Int. J. Syst. Evol. Microbiol.">
        <title>Complete genome sequence of Corynebacterium casei LMG S-19264T (=DSM 44701T), isolated from a smear-ripened cheese.</title>
        <authorList>
            <consortium name="US DOE Joint Genome Institute (JGI-PGF)"/>
            <person name="Walter F."/>
            <person name="Albersmeier A."/>
            <person name="Kalinowski J."/>
            <person name="Ruckert C."/>
        </authorList>
    </citation>
    <scope>NUCLEOTIDE SEQUENCE</scope>
    <source>
        <strain evidence="3">KCTC 12343</strain>
    </source>
</reference>
<feature type="region of interest" description="Disordered" evidence="1">
    <location>
        <begin position="53"/>
        <end position="99"/>
    </location>
</feature>
<evidence type="ECO:0000313" key="6">
    <source>
        <dbReference type="Proteomes" id="UP000628442"/>
    </source>
</evidence>
<keyword evidence="2" id="KW-0732">Signal</keyword>
<dbReference type="Proteomes" id="UP000292307">
    <property type="component" value="Chromosome"/>
</dbReference>